<sequence length="169" mass="19642">PQDDNIGYIYARVLPGIGEWKKWSSAQVMKIIKKQNLDMLNPTFIAYTENNKLWSMPINIFQDIVEAEMNLELVFLEYSTILINDNIQRWALKKNQKLTQREPTKKMTEEIKSLLEIMLHTGTANLQQKMSAQQMHEDFILYAAHGEIEADNIPKIITIANWISGFSKK</sequence>
<evidence type="ECO:0000313" key="1">
    <source>
        <dbReference type="EMBL" id="CAG8678450.1"/>
    </source>
</evidence>
<accession>A0ACA9NVW9</accession>
<protein>
    <submittedName>
        <fullName evidence="1">15746_t:CDS:1</fullName>
    </submittedName>
</protein>
<name>A0ACA9NVW9_9GLOM</name>
<keyword evidence="2" id="KW-1185">Reference proteome</keyword>
<evidence type="ECO:0000313" key="2">
    <source>
        <dbReference type="Proteomes" id="UP000789366"/>
    </source>
</evidence>
<comment type="caution">
    <text evidence="1">The sequence shown here is derived from an EMBL/GenBank/DDBJ whole genome shotgun (WGS) entry which is preliminary data.</text>
</comment>
<organism evidence="1 2">
    <name type="scientific">Cetraspora pellucida</name>
    <dbReference type="NCBI Taxonomy" id="1433469"/>
    <lineage>
        <taxon>Eukaryota</taxon>
        <taxon>Fungi</taxon>
        <taxon>Fungi incertae sedis</taxon>
        <taxon>Mucoromycota</taxon>
        <taxon>Glomeromycotina</taxon>
        <taxon>Glomeromycetes</taxon>
        <taxon>Diversisporales</taxon>
        <taxon>Gigasporaceae</taxon>
        <taxon>Cetraspora</taxon>
    </lineage>
</organism>
<proteinExistence type="predicted"/>
<dbReference type="Proteomes" id="UP000789366">
    <property type="component" value="Unassembled WGS sequence"/>
</dbReference>
<feature type="non-terminal residue" evidence="1">
    <location>
        <position position="1"/>
    </location>
</feature>
<dbReference type="EMBL" id="CAJVPW010017792">
    <property type="protein sequence ID" value="CAG8678450.1"/>
    <property type="molecule type" value="Genomic_DNA"/>
</dbReference>
<reference evidence="1" key="1">
    <citation type="submission" date="2021-06" db="EMBL/GenBank/DDBJ databases">
        <authorList>
            <person name="Kallberg Y."/>
            <person name="Tangrot J."/>
            <person name="Rosling A."/>
        </authorList>
    </citation>
    <scope>NUCLEOTIDE SEQUENCE</scope>
    <source>
        <strain evidence="1">28 12/20/2015</strain>
    </source>
</reference>
<gene>
    <name evidence="1" type="ORF">SPELUC_LOCUS10022</name>
</gene>